<evidence type="ECO:0000313" key="2">
    <source>
        <dbReference type="EMBL" id="GJJ13061.1"/>
    </source>
</evidence>
<dbReference type="GO" id="GO:0033328">
    <property type="term" value="F:peroxisome membrane targeting sequence binding"/>
    <property type="evidence" value="ECO:0007669"/>
    <property type="project" value="TreeGrafter"/>
</dbReference>
<organism evidence="2 3">
    <name type="scientific">Clathrus columnatus</name>
    <dbReference type="NCBI Taxonomy" id="1419009"/>
    <lineage>
        <taxon>Eukaryota</taxon>
        <taxon>Fungi</taxon>
        <taxon>Dikarya</taxon>
        <taxon>Basidiomycota</taxon>
        <taxon>Agaricomycotina</taxon>
        <taxon>Agaricomycetes</taxon>
        <taxon>Phallomycetidae</taxon>
        <taxon>Phallales</taxon>
        <taxon>Clathraceae</taxon>
        <taxon>Clathrus</taxon>
    </lineage>
</organism>
<feature type="region of interest" description="Disordered" evidence="1">
    <location>
        <begin position="95"/>
        <end position="177"/>
    </location>
</feature>
<reference evidence="2" key="1">
    <citation type="submission" date="2021-10" db="EMBL/GenBank/DDBJ databases">
        <title>De novo Genome Assembly of Clathrus columnatus (Basidiomycota, Fungi) Using Illumina and Nanopore Sequence Data.</title>
        <authorList>
            <person name="Ogiso-Tanaka E."/>
            <person name="Itagaki H."/>
            <person name="Hosoya T."/>
            <person name="Hosaka K."/>
        </authorList>
    </citation>
    <scope>NUCLEOTIDE SEQUENCE</scope>
    <source>
        <strain evidence="2">MO-923</strain>
    </source>
</reference>
<dbReference type="AlphaFoldDB" id="A0AAV5AJE1"/>
<accession>A0AAV5AJE1</accession>
<keyword evidence="3" id="KW-1185">Reference proteome</keyword>
<dbReference type="Gene3D" id="1.20.120.900">
    <property type="entry name" value="Pex19, mPTS binding domain"/>
    <property type="match status" value="1"/>
</dbReference>
<feature type="compositionally biased region" description="Low complexity" evidence="1">
    <location>
        <begin position="167"/>
        <end position="177"/>
    </location>
</feature>
<sequence length="305" mass="33685">MPPVAAEEDLDDLDEVLEQFNQNTQHLTAGPSSTPLPPPPKQPSIEDDETKAFREALEKMLLESFQGISADNNSKSDEVKVMKEMKDSWEKMLIEEMEGEGKENSLFTTGSSSSPFKERPLSKDTSDSESGEDTFQRAIRQAIEKLKSSDNALKADSKTGSEDDPLEGLLSSLGDLNLDGEEGEGLESMLESMMSQLMSKEVLYEPLKELDTKYPTYLVEHGPSLSKEELVRYTEQKAKVSAIVANFEDPSYSDDNPARVAQILQLMTEMQSYGSPPIEIMGDMPPGFDLGPDGLPKLSDGCRIM</sequence>
<dbReference type="Pfam" id="PF04614">
    <property type="entry name" value="Pex19"/>
    <property type="match status" value="1"/>
</dbReference>
<gene>
    <name evidence="2" type="ORF">Clacol_007310</name>
</gene>
<dbReference type="GO" id="GO:0045046">
    <property type="term" value="P:protein import into peroxisome membrane"/>
    <property type="evidence" value="ECO:0007669"/>
    <property type="project" value="TreeGrafter"/>
</dbReference>
<feature type="region of interest" description="Disordered" evidence="1">
    <location>
        <begin position="23"/>
        <end position="49"/>
    </location>
</feature>
<protein>
    <recommendedName>
        <fullName evidence="4">Peroxin-19</fullName>
    </recommendedName>
</protein>
<evidence type="ECO:0008006" key="4">
    <source>
        <dbReference type="Google" id="ProtNLM"/>
    </source>
</evidence>
<dbReference type="Proteomes" id="UP001050691">
    <property type="component" value="Unassembled WGS sequence"/>
</dbReference>
<dbReference type="PANTHER" id="PTHR12774">
    <property type="entry name" value="PEROXISOMAL BIOGENESIS FACTOR 19"/>
    <property type="match status" value="1"/>
</dbReference>
<dbReference type="PANTHER" id="PTHR12774:SF2">
    <property type="entry name" value="PEROXISOMAL BIOGENESIS FACTOR 19"/>
    <property type="match status" value="1"/>
</dbReference>
<feature type="compositionally biased region" description="Basic and acidic residues" evidence="1">
    <location>
        <begin position="116"/>
        <end position="126"/>
    </location>
</feature>
<feature type="compositionally biased region" description="Basic and acidic residues" evidence="1">
    <location>
        <begin position="142"/>
        <end position="161"/>
    </location>
</feature>
<feature type="compositionally biased region" description="Polar residues" evidence="1">
    <location>
        <begin position="105"/>
        <end position="115"/>
    </location>
</feature>
<name>A0AAV5AJE1_9AGAM</name>
<dbReference type="InterPro" id="IPR038322">
    <property type="entry name" value="Pex19_C_sf"/>
</dbReference>
<dbReference type="InterPro" id="IPR006708">
    <property type="entry name" value="Pex19"/>
</dbReference>
<dbReference type="GO" id="GO:0005778">
    <property type="term" value="C:peroxisomal membrane"/>
    <property type="evidence" value="ECO:0007669"/>
    <property type="project" value="TreeGrafter"/>
</dbReference>
<dbReference type="EMBL" id="BPWL01000008">
    <property type="protein sequence ID" value="GJJ13061.1"/>
    <property type="molecule type" value="Genomic_DNA"/>
</dbReference>
<evidence type="ECO:0000313" key="3">
    <source>
        <dbReference type="Proteomes" id="UP001050691"/>
    </source>
</evidence>
<comment type="caution">
    <text evidence="2">The sequence shown here is derived from an EMBL/GenBank/DDBJ whole genome shotgun (WGS) entry which is preliminary data.</text>
</comment>
<proteinExistence type="predicted"/>
<evidence type="ECO:0000256" key="1">
    <source>
        <dbReference type="SAM" id="MobiDB-lite"/>
    </source>
</evidence>